<dbReference type="eggNOG" id="ENOG502T8M7">
    <property type="taxonomic scope" value="Eukaryota"/>
</dbReference>
<dbReference type="KEGG" id="mde:101894096"/>
<dbReference type="OrthoDB" id="8040949at2759"/>
<dbReference type="VEuPathDB" id="VectorBase:MDOMA2_002114"/>
<keyword evidence="3" id="KW-1185">Reference proteome</keyword>
<feature type="transmembrane region" description="Helical" evidence="1">
    <location>
        <begin position="6"/>
        <end position="25"/>
    </location>
</feature>
<gene>
    <name evidence="2" type="primary">101894096</name>
    <name evidence="4" type="synonym">LOC101894096</name>
</gene>
<dbReference type="GeneID" id="101894096"/>
<proteinExistence type="predicted"/>
<organism evidence="2">
    <name type="scientific">Musca domestica</name>
    <name type="common">House fly</name>
    <dbReference type="NCBI Taxonomy" id="7370"/>
    <lineage>
        <taxon>Eukaryota</taxon>
        <taxon>Metazoa</taxon>
        <taxon>Ecdysozoa</taxon>
        <taxon>Arthropoda</taxon>
        <taxon>Hexapoda</taxon>
        <taxon>Insecta</taxon>
        <taxon>Pterygota</taxon>
        <taxon>Neoptera</taxon>
        <taxon>Endopterygota</taxon>
        <taxon>Diptera</taxon>
        <taxon>Brachycera</taxon>
        <taxon>Muscomorpha</taxon>
        <taxon>Muscoidea</taxon>
        <taxon>Muscidae</taxon>
        <taxon>Musca</taxon>
    </lineage>
</organism>
<keyword evidence="1" id="KW-0812">Transmembrane</keyword>
<dbReference type="EnsemblMetazoa" id="MDOA012516-RB">
    <property type="protein sequence ID" value="MDOA012516-PB"/>
    <property type="gene ID" value="MDOA012516"/>
</dbReference>
<accession>A0A1I8N800</accession>
<dbReference type="Pfam" id="PF06477">
    <property type="entry name" value="DUF1091"/>
    <property type="match status" value="1"/>
</dbReference>
<protein>
    <submittedName>
        <fullName evidence="4">Uncharacterized protein LOC101894096</fullName>
    </submittedName>
</protein>
<evidence type="ECO:0000313" key="4">
    <source>
        <dbReference type="RefSeq" id="XP_011291781.1"/>
    </source>
</evidence>
<dbReference type="RefSeq" id="XP_011291781.1">
    <property type="nucleotide sequence ID" value="XM_011293479.2"/>
</dbReference>
<keyword evidence="1" id="KW-0472">Membrane</keyword>
<dbReference type="VEuPathDB" id="VectorBase:MDOA012516"/>
<evidence type="ECO:0000313" key="2">
    <source>
        <dbReference type="EnsemblMetazoa" id="MDOA012516-PB"/>
    </source>
</evidence>
<dbReference type="PANTHER" id="PTHR20898:SF0">
    <property type="entry name" value="DAEDALUS ON 3-RELATED"/>
    <property type="match status" value="1"/>
</dbReference>
<dbReference type="PANTHER" id="PTHR20898">
    <property type="entry name" value="DAEDALUS ON 3-RELATED-RELATED"/>
    <property type="match status" value="1"/>
</dbReference>
<reference evidence="4" key="2">
    <citation type="submission" date="2025-04" db="UniProtKB">
        <authorList>
            <consortium name="RefSeq"/>
        </authorList>
    </citation>
    <scope>IDENTIFICATION</scope>
    <source>
        <strain evidence="4">Aabys</strain>
    </source>
</reference>
<name>A0A1I8N800_MUSDO</name>
<keyword evidence="1" id="KW-1133">Transmembrane helix</keyword>
<sequence>MSSNNTSIYLAYVFIAVICLSIASLSAQERNYIIELTKVRCYQNSTHFKALQCSLRNESNIRVLDIRMELTTTIRDFQIHSVMKGYRPKMPTLTIYDVNLSACDFLANLNRLRLFITLLKSFKRYYNADAKCPFRKNFNYTLIGFKFDTSLYPSYLPEGVFTAVNSVKYENKSIAKTMFWGRVAYIK</sequence>
<evidence type="ECO:0000313" key="3">
    <source>
        <dbReference type="Proteomes" id="UP001652621"/>
    </source>
</evidence>
<dbReference type="Proteomes" id="UP001652621">
    <property type="component" value="Unplaced"/>
</dbReference>
<reference evidence="2" key="1">
    <citation type="submission" date="2020-05" db="UniProtKB">
        <authorList>
            <consortium name="EnsemblMetazoa"/>
        </authorList>
    </citation>
    <scope>IDENTIFICATION</scope>
    <source>
        <strain evidence="2">Aabys</strain>
    </source>
</reference>
<dbReference type="InterPro" id="IPR010512">
    <property type="entry name" value="DUF1091"/>
</dbReference>
<dbReference type="AlphaFoldDB" id="A0A1I8N800"/>
<dbReference type="SMART" id="SM00697">
    <property type="entry name" value="DM8"/>
    <property type="match status" value="1"/>
</dbReference>
<evidence type="ECO:0000256" key="1">
    <source>
        <dbReference type="SAM" id="Phobius"/>
    </source>
</evidence>